<dbReference type="AlphaFoldDB" id="D8MAI6"/>
<evidence type="ECO:0000259" key="14">
    <source>
        <dbReference type="PROSITE" id="PS50929"/>
    </source>
</evidence>
<dbReference type="FunCoup" id="D8MAI6">
    <property type="interactions" value="1"/>
</dbReference>
<keyword evidence="3" id="KW-0813">Transport</keyword>
<protein>
    <recommendedName>
        <fullName evidence="17">ABC transporter</fullName>
    </recommendedName>
</protein>
<evidence type="ECO:0000259" key="13">
    <source>
        <dbReference type="PROSITE" id="PS50893"/>
    </source>
</evidence>
<dbReference type="InterPro" id="IPR036640">
    <property type="entry name" value="ABC1_TM_sf"/>
</dbReference>
<feature type="domain" description="ABC transporter" evidence="13">
    <location>
        <begin position="1013"/>
        <end position="1247"/>
    </location>
</feature>
<dbReference type="CDD" id="cd18595">
    <property type="entry name" value="ABC_6TM_MRP1_2_3_6_D1_like"/>
    <property type="match status" value="1"/>
</dbReference>
<dbReference type="Proteomes" id="UP000008312">
    <property type="component" value="Unassembled WGS sequence"/>
</dbReference>
<comment type="subcellular location">
    <subcellularLocation>
        <location evidence="1">Vacuole membrane</location>
        <topology evidence="1">Multi-pass membrane protein</topology>
    </subcellularLocation>
</comment>
<feature type="transmembrane region" description="Helical" evidence="12">
    <location>
        <begin position="812"/>
        <end position="845"/>
    </location>
</feature>
<dbReference type="SUPFAM" id="SSF90123">
    <property type="entry name" value="ABC transporter transmembrane region"/>
    <property type="match status" value="2"/>
</dbReference>
<feature type="domain" description="ABC transmembrane type-1" evidence="14">
    <location>
        <begin position="10"/>
        <end position="285"/>
    </location>
</feature>
<dbReference type="Gene3D" id="3.40.50.300">
    <property type="entry name" value="P-loop containing nucleotide triphosphate hydrolases"/>
    <property type="match status" value="2"/>
</dbReference>
<dbReference type="InterPro" id="IPR003439">
    <property type="entry name" value="ABC_transporter-like_ATP-bd"/>
</dbReference>
<dbReference type="Pfam" id="PF00664">
    <property type="entry name" value="ABC_membrane"/>
    <property type="match status" value="2"/>
</dbReference>
<organism evidence="15">
    <name type="scientific">Blastocystis hominis</name>
    <dbReference type="NCBI Taxonomy" id="12968"/>
    <lineage>
        <taxon>Eukaryota</taxon>
        <taxon>Sar</taxon>
        <taxon>Stramenopiles</taxon>
        <taxon>Bigyra</taxon>
        <taxon>Opalozoa</taxon>
        <taxon>Opalinata</taxon>
        <taxon>Blastocystidae</taxon>
        <taxon>Blastocystis</taxon>
    </lineage>
</organism>
<dbReference type="OMA" id="CFETGMR"/>
<feature type="transmembrane region" description="Helical" evidence="12">
    <location>
        <begin position="150"/>
        <end position="168"/>
    </location>
</feature>
<dbReference type="GeneID" id="24921721"/>
<feature type="compositionally biased region" description="Basic and acidic residues" evidence="11">
    <location>
        <begin position="619"/>
        <end position="629"/>
    </location>
</feature>
<evidence type="ECO:0000256" key="11">
    <source>
        <dbReference type="SAM" id="MobiDB-lite"/>
    </source>
</evidence>
<keyword evidence="9 12" id="KW-1133">Transmembrane helix</keyword>
<dbReference type="InterPro" id="IPR027417">
    <property type="entry name" value="P-loop_NTPase"/>
</dbReference>
<dbReference type="InterPro" id="IPR017871">
    <property type="entry name" value="ABC_transporter-like_CS"/>
</dbReference>
<reference evidence="15" key="1">
    <citation type="submission" date="2010-02" db="EMBL/GenBank/DDBJ databases">
        <title>Sequencing and annotation of the Blastocystis hominis genome.</title>
        <authorList>
            <person name="Wincker P."/>
        </authorList>
    </citation>
    <scope>NUCLEOTIDE SEQUENCE</scope>
    <source>
        <strain evidence="15">Singapore isolate B</strain>
    </source>
</reference>
<evidence type="ECO:0000256" key="5">
    <source>
        <dbReference type="ARBA" id="ARBA00022692"/>
    </source>
</evidence>
<evidence type="ECO:0008006" key="17">
    <source>
        <dbReference type="Google" id="ProtNLM"/>
    </source>
</evidence>
<dbReference type="RefSeq" id="XP_012899123.1">
    <property type="nucleotide sequence ID" value="XM_013043669.1"/>
</dbReference>
<proteinExistence type="inferred from homology"/>
<dbReference type="PROSITE" id="PS50929">
    <property type="entry name" value="ABC_TM1F"/>
    <property type="match status" value="2"/>
</dbReference>
<dbReference type="SUPFAM" id="SSF52540">
    <property type="entry name" value="P-loop containing nucleoside triphosphate hydrolases"/>
    <property type="match status" value="2"/>
</dbReference>
<evidence type="ECO:0000256" key="12">
    <source>
        <dbReference type="SAM" id="Phobius"/>
    </source>
</evidence>
<dbReference type="InterPro" id="IPR011527">
    <property type="entry name" value="ABC1_TM_dom"/>
</dbReference>
<dbReference type="EMBL" id="FN668690">
    <property type="protein sequence ID" value="CBK25075.2"/>
    <property type="molecule type" value="Genomic_DNA"/>
</dbReference>
<evidence type="ECO:0000256" key="3">
    <source>
        <dbReference type="ARBA" id="ARBA00022448"/>
    </source>
</evidence>
<feature type="compositionally biased region" description="Basic and acidic residues" evidence="11">
    <location>
        <begin position="638"/>
        <end position="652"/>
    </location>
</feature>
<dbReference type="InterPro" id="IPR050173">
    <property type="entry name" value="ABC_transporter_C-like"/>
</dbReference>
<keyword evidence="10 12" id="KW-0472">Membrane</keyword>
<dbReference type="OrthoDB" id="6500128at2759"/>
<evidence type="ECO:0000313" key="15">
    <source>
        <dbReference type="EMBL" id="CBK25075.2"/>
    </source>
</evidence>
<feature type="domain" description="ABC transmembrane type-1" evidence="14">
    <location>
        <begin position="698"/>
        <end position="976"/>
    </location>
</feature>
<evidence type="ECO:0000256" key="4">
    <source>
        <dbReference type="ARBA" id="ARBA00022554"/>
    </source>
</evidence>
<gene>
    <name evidence="15" type="ORF">GSBLH_T00004715001</name>
</gene>
<dbReference type="SMART" id="SM00382">
    <property type="entry name" value="AAA"/>
    <property type="match status" value="2"/>
</dbReference>
<dbReference type="GO" id="GO:0005774">
    <property type="term" value="C:vacuolar membrane"/>
    <property type="evidence" value="ECO:0007669"/>
    <property type="project" value="UniProtKB-SubCell"/>
</dbReference>
<sequence length="1253" mass="139829">MARAFGLPFLFAAFLKLIHDICQFIGPIMLRQMIAFLNDKDAEISDGYMYCAILFFSALLQSLCLRNYFYLCFRTGLRLRSSCVTMVYNKSLRLSAASRALYNQGEIMNLMEVDSQKFQDITSYLQTIWSGPFQIVGSVILLWLQLQWATIGGVVVILLMIPFSRLISTKLASIQQELMKVKDKRINTTTEALEGVKLIKLQAWERSFLERISGIRNVEISVLRQFVKWQMISSAAWDATPYLVSIVTFSIYVLTGHTLTTEIAFTSISLFNILRFPLSMFPDVVFLLSIHSQTINNLSESSVSLARVQGFLLAEEIDVPSRDNRASTGISLSDGRFLWKTPLSQDKMEMKMGCCGVKASSNPAQSLMKATDTPQDAAEQSQPFELTGINVSFESNQLSAIVGHVGCGKSSLLNAILGEMPRVDESRDLNSMVHIKGSIGYVPQTPFIMNASLRDNILFGSPFNEEKYKKVLEACSLLPDIAILPAGDMTEIGEKGINLSGGQKTRISLARAVYQNCDIYLLDDPLSAVDAHVGRHIFRHCIKGLLANKCVVLVTHALEFLPACDQVIVLEKGAIADQGTFEKVSQATSGVLAGLLQAQKEAQAQQAQEESPISPISPVEKKEEEFDGAKEEEEEEIAKETKEEEKEKKEATSVDVTVESDAKKGELTVEETRVKGKVKRSVYWMYFAAAGGTCIISVILLLFILAQVVRAINNWWLTYWSNDSAGKDAKWYLVIYIILGVLTVVVAIIAHLVLFFTGLKASSRLHDGLIKGILSSPMSFFDQTPIGRITNRISKDLYTVDKTIPLVFDQFLGCLFSVLSTLVIITMAFPLFLVILVLISFYYVYEGCYYIKSSREIKRLDSISRSPIYANFGETLDGTSVIRAYQAEQQFIQKNYDLLDLNQRAYFIISSSNCWLGIRLEFAGTIIIGATALFSVLRKSSATDLFISMAALAISYSLDTTQDLNWVVRMVTDMETQIVSVERIEEYTELPSEAPAHIPDTQPSESWPSKGDIAINGIVMRYRPELEPVIKELSVHILPGEKVGVVGRTGAGKSSLVLCLMRIIELERGSIEIDGVDISKIGLEDLRSKIAIIPQEPLLFSGTIRDNLDPFNHYTDEEIWSALQRASLHDLIAQDPAGLEKTVEEHGTNYSVGQRQLLCVARALLRKSKVILMDEATASIDLETDMKIQKTIREEFSESTVITIAHRIHTIIDSDKVMVMEMGQLREFDKPSVLLSDKNSMFSQLVEKSKEIE</sequence>
<keyword evidence="4" id="KW-0926">Vacuole</keyword>
<feature type="transmembrane region" description="Helical" evidence="12">
    <location>
        <begin position="683"/>
        <end position="709"/>
    </location>
</feature>
<evidence type="ECO:0000256" key="2">
    <source>
        <dbReference type="ARBA" id="ARBA00009726"/>
    </source>
</evidence>
<comment type="similarity">
    <text evidence="2">Belongs to the ABC transporter superfamily. ABCC family. Conjugate transporter (TC 3.A.1.208) subfamily.</text>
</comment>
<keyword evidence="8" id="KW-0067">ATP-binding</keyword>
<dbReference type="Gene3D" id="1.20.1560.10">
    <property type="entry name" value="ABC transporter type 1, transmembrane domain"/>
    <property type="match status" value="2"/>
</dbReference>
<dbReference type="PANTHER" id="PTHR24223">
    <property type="entry name" value="ATP-BINDING CASSETTE SUB-FAMILY C"/>
    <property type="match status" value="1"/>
</dbReference>
<evidence type="ECO:0000256" key="6">
    <source>
        <dbReference type="ARBA" id="ARBA00022737"/>
    </source>
</evidence>
<dbReference type="FunFam" id="1.20.1560.10:FF:000020">
    <property type="entry name" value="ABC metal ion transporter"/>
    <property type="match status" value="1"/>
</dbReference>
<dbReference type="PROSITE" id="PS00211">
    <property type="entry name" value="ABC_TRANSPORTER_1"/>
    <property type="match status" value="2"/>
</dbReference>
<evidence type="ECO:0000256" key="7">
    <source>
        <dbReference type="ARBA" id="ARBA00022741"/>
    </source>
</evidence>
<dbReference type="GO" id="GO:0140359">
    <property type="term" value="F:ABC-type transporter activity"/>
    <property type="evidence" value="ECO:0007669"/>
    <property type="project" value="InterPro"/>
</dbReference>
<dbReference type="GO" id="GO:0005524">
    <property type="term" value="F:ATP binding"/>
    <property type="evidence" value="ECO:0007669"/>
    <property type="project" value="UniProtKB-KW"/>
</dbReference>
<evidence type="ECO:0000256" key="8">
    <source>
        <dbReference type="ARBA" id="ARBA00022840"/>
    </source>
</evidence>
<dbReference type="InterPro" id="IPR003593">
    <property type="entry name" value="AAA+_ATPase"/>
</dbReference>
<dbReference type="GO" id="GO:0016887">
    <property type="term" value="F:ATP hydrolysis activity"/>
    <property type="evidence" value="ECO:0007669"/>
    <property type="project" value="InterPro"/>
</dbReference>
<dbReference type="Pfam" id="PF00005">
    <property type="entry name" value="ABC_tran"/>
    <property type="match status" value="2"/>
</dbReference>
<accession>D8MAI6</accession>
<feature type="domain" description="ABC transporter" evidence="13">
    <location>
        <begin position="368"/>
        <end position="597"/>
    </location>
</feature>
<evidence type="ECO:0000256" key="1">
    <source>
        <dbReference type="ARBA" id="ARBA00004128"/>
    </source>
</evidence>
<keyword evidence="6" id="KW-0677">Repeat</keyword>
<dbReference type="CDD" id="cd03244">
    <property type="entry name" value="ABCC_MRP_domain2"/>
    <property type="match status" value="1"/>
</dbReference>
<keyword evidence="16" id="KW-1185">Reference proteome</keyword>
<feature type="transmembrane region" description="Helical" evidence="12">
    <location>
        <begin position="729"/>
        <end position="756"/>
    </location>
</feature>
<dbReference type="InParanoid" id="D8MAI6"/>
<name>D8MAI6_BLAHO</name>
<evidence type="ECO:0000256" key="9">
    <source>
        <dbReference type="ARBA" id="ARBA00022989"/>
    </source>
</evidence>
<dbReference type="FunFam" id="3.40.50.300:FF:000997">
    <property type="entry name" value="Multidrug resistance-associated protein 1"/>
    <property type="match status" value="1"/>
</dbReference>
<feature type="transmembrane region" description="Helical" evidence="12">
    <location>
        <begin position="47"/>
        <end position="71"/>
    </location>
</feature>
<dbReference type="CDD" id="cd03250">
    <property type="entry name" value="ABCC_MRP_domain1"/>
    <property type="match status" value="1"/>
</dbReference>
<dbReference type="FunFam" id="1.20.1560.10:FF:000010">
    <property type="entry name" value="Multidrug resistance-associated ABC transporter"/>
    <property type="match status" value="1"/>
</dbReference>
<feature type="region of interest" description="Disordered" evidence="11">
    <location>
        <begin position="604"/>
        <end position="657"/>
    </location>
</feature>
<dbReference type="PROSITE" id="PS50893">
    <property type="entry name" value="ABC_TRANSPORTER_2"/>
    <property type="match status" value="2"/>
</dbReference>
<dbReference type="CDD" id="cd18603">
    <property type="entry name" value="ABC_6TM_MRP1_2_3_6_D2_like"/>
    <property type="match status" value="1"/>
</dbReference>
<evidence type="ECO:0000313" key="16">
    <source>
        <dbReference type="Proteomes" id="UP000008312"/>
    </source>
</evidence>
<evidence type="ECO:0000256" key="10">
    <source>
        <dbReference type="ARBA" id="ARBA00023136"/>
    </source>
</evidence>
<keyword evidence="7" id="KW-0547">Nucleotide-binding</keyword>
<keyword evidence="5 12" id="KW-0812">Transmembrane</keyword>
<dbReference type="FunFam" id="3.40.50.300:FF:000074">
    <property type="entry name" value="Multidrug resistance-associated protein 5 isoform 1"/>
    <property type="match status" value="1"/>
</dbReference>
<dbReference type="GO" id="GO:0000323">
    <property type="term" value="C:lytic vacuole"/>
    <property type="evidence" value="ECO:0007669"/>
    <property type="project" value="UniProtKB-ARBA"/>
</dbReference>